<feature type="binding site" evidence="8">
    <location>
        <position position="236"/>
    </location>
    <ligand>
        <name>NADP(+)</name>
        <dbReference type="ChEBI" id="CHEBI:58349"/>
    </ligand>
</feature>
<dbReference type="SUPFAM" id="SSF51735">
    <property type="entry name" value="NAD(P)-binding Rossmann-fold domains"/>
    <property type="match status" value="1"/>
</dbReference>
<comment type="similarity">
    <text evidence="8">Belongs to the shikimate dehydrogenase family.</text>
</comment>
<evidence type="ECO:0000256" key="3">
    <source>
        <dbReference type="ARBA" id="ARBA00022605"/>
    </source>
</evidence>
<dbReference type="Pfam" id="PF08501">
    <property type="entry name" value="Shikimate_dh_N"/>
    <property type="match status" value="1"/>
</dbReference>
<dbReference type="SUPFAM" id="SSF53223">
    <property type="entry name" value="Aminoacid dehydrogenase-like, N-terminal domain"/>
    <property type="match status" value="1"/>
</dbReference>
<evidence type="ECO:0000256" key="2">
    <source>
        <dbReference type="ARBA" id="ARBA00012962"/>
    </source>
</evidence>
<feature type="binding site" evidence="8">
    <location>
        <position position="89"/>
    </location>
    <ligand>
        <name>shikimate</name>
        <dbReference type="ChEBI" id="CHEBI:36208"/>
    </ligand>
</feature>
<accession>A0A388SC39</accession>
<comment type="caution">
    <text evidence="12">The sequence shown here is derived from an EMBL/GenBank/DDBJ whole genome shotgun (WGS) entry which is preliminary data.</text>
</comment>
<dbReference type="Pfam" id="PF18317">
    <property type="entry name" value="SDH_C"/>
    <property type="match status" value="1"/>
</dbReference>
<dbReference type="RefSeq" id="WP_116269502.1">
    <property type="nucleotide sequence ID" value="NZ_BGZJ01000001.1"/>
</dbReference>
<proteinExistence type="inferred from homology"/>
<dbReference type="AlphaFoldDB" id="A0A388SC39"/>
<dbReference type="Proteomes" id="UP000266091">
    <property type="component" value="Unassembled WGS sequence"/>
</dbReference>
<evidence type="ECO:0000256" key="4">
    <source>
        <dbReference type="ARBA" id="ARBA00022857"/>
    </source>
</evidence>
<keyword evidence="6 8" id="KW-0057">Aromatic amino acid biosynthesis</keyword>
<dbReference type="UniPathway" id="UPA00053">
    <property type="reaction ID" value="UER00087"/>
</dbReference>
<dbReference type="GO" id="GO:0009423">
    <property type="term" value="P:chorismate biosynthetic process"/>
    <property type="evidence" value="ECO:0007669"/>
    <property type="project" value="UniProtKB-UniRule"/>
</dbReference>
<evidence type="ECO:0000259" key="9">
    <source>
        <dbReference type="Pfam" id="PF01488"/>
    </source>
</evidence>
<dbReference type="GO" id="GO:0005829">
    <property type="term" value="C:cytosol"/>
    <property type="evidence" value="ECO:0007669"/>
    <property type="project" value="TreeGrafter"/>
</dbReference>
<feature type="binding site" evidence="8">
    <location>
        <position position="64"/>
    </location>
    <ligand>
        <name>shikimate</name>
        <dbReference type="ChEBI" id="CHEBI:36208"/>
    </ligand>
</feature>
<dbReference type="CDD" id="cd01065">
    <property type="entry name" value="NAD_bind_Shikimate_DH"/>
    <property type="match status" value="1"/>
</dbReference>
<dbReference type="EC" id="1.1.1.25" evidence="2 8"/>
<dbReference type="FunFam" id="3.40.50.10860:FF:000006">
    <property type="entry name" value="Shikimate dehydrogenase (NADP(+))"/>
    <property type="match status" value="1"/>
</dbReference>
<dbReference type="PANTHER" id="PTHR21089">
    <property type="entry name" value="SHIKIMATE DEHYDROGENASE"/>
    <property type="match status" value="1"/>
</dbReference>
<protein>
    <recommendedName>
        <fullName evidence="2 8">Shikimate dehydrogenase (NADP(+))</fullName>
        <shortName evidence="8">SDH</shortName>
        <ecNumber evidence="2 8">1.1.1.25</ecNumber>
    </recommendedName>
</protein>
<dbReference type="InterPro" id="IPR036291">
    <property type="entry name" value="NAD(P)-bd_dom_sf"/>
</dbReference>
<keyword evidence="3 8" id="KW-0028">Amino-acid biosynthesis</keyword>
<name>A0A388SC39_9BURK</name>
<dbReference type="OrthoDB" id="9776868at2"/>
<dbReference type="EMBL" id="BGZJ01000001">
    <property type="protein sequence ID" value="GBO93031.1"/>
    <property type="molecule type" value="Genomic_DNA"/>
</dbReference>
<dbReference type="HAMAP" id="MF_00222">
    <property type="entry name" value="Shikimate_DH_AroE"/>
    <property type="match status" value="1"/>
</dbReference>
<dbReference type="InterPro" id="IPR041121">
    <property type="entry name" value="SDH_C"/>
</dbReference>
<dbReference type="InterPro" id="IPR046346">
    <property type="entry name" value="Aminoacid_DH-like_N_sf"/>
</dbReference>
<sequence length="275" mass="29877">MTKPDRYAVLGNPIQHSFSPEIHQSFAAELGENISYEKIEVPIGQFAEKAEELLDEGYKGCNITLPFKLDAYKFADKLTERARSCGAVNTLVFGNKILGDNTDGIGFVTDITSRFGFNITNASILVLGAGGGVRGLLPSLLEQNPKWIAVANRTLERAQTLADVFGVDAIPYEATAAEHFDLVINATSTSLSNIVPPVPESVFAEVSLAYDLVYGAEPTPFMELAKKGGAKKVADGLGMLIEQAAESYADWRGTRPDTSKTYDLIRRLIRERAAK</sequence>
<dbReference type="GO" id="GO:0019632">
    <property type="term" value="P:shikimate metabolic process"/>
    <property type="evidence" value="ECO:0007669"/>
    <property type="project" value="InterPro"/>
</dbReference>
<dbReference type="Pfam" id="PF01488">
    <property type="entry name" value="Shikimate_DH"/>
    <property type="match status" value="1"/>
</dbReference>
<dbReference type="InterPro" id="IPR013708">
    <property type="entry name" value="Shikimate_DH-bd_N"/>
</dbReference>
<feature type="domain" description="Quinate/shikimate 5-dehydrogenase/glutamyl-tRNA reductase" evidence="9">
    <location>
        <begin position="115"/>
        <end position="190"/>
    </location>
</feature>
<comment type="pathway">
    <text evidence="1 8">Metabolic intermediate biosynthesis; chorismate biosynthesis; chorismate from D-erythrose 4-phosphate and phosphoenolpyruvate: step 4/7.</text>
</comment>
<evidence type="ECO:0000313" key="13">
    <source>
        <dbReference type="Proteomes" id="UP000266091"/>
    </source>
</evidence>
<keyword evidence="13" id="KW-1185">Reference proteome</keyword>
<dbReference type="GO" id="GO:0050661">
    <property type="term" value="F:NADP binding"/>
    <property type="evidence" value="ECO:0007669"/>
    <property type="project" value="InterPro"/>
</dbReference>
<comment type="catalytic activity">
    <reaction evidence="7 8">
        <text>shikimate + NADP(+) = 3-dehydroshikimate + NADPH + H(+)</text>
        <dbReference type="Rhea" id="RHEA:17737"/>
        <dbReference type="ChEBI" id="CHEBI:15378"/>
        <dbReference type="ChEBI" id="CHEBI:16630"/>
        <dbReference type="ChEBI" id="CHEBI:36208"/>
        <dbReference type="ChEBI" id="CHEBI:57783"/>
        <dbReference type="ChEBI" id="CHEBI:58349"/>
        <dbReference type="EC" id="1.1.1.25"/>
    </reaction>
</comment>
<comment type="caution">
    <text evidence="8">Lacks conserved residue(s) required for the propagation of feature annotation.</text>
</comment>
<feature type="binding site" evidence="8">
    <location>
        <position position="80"/>
    </location>
    <ligand>
        <name>NADP(+)</name>
        <dbReference type="ChEBI" id="CHEBI:58349"/>
    </ligand>
</feature>
<organism evidence="12 13">
    <name type="scientific">Mesosutterella multiformis</name>
    <dbReference type="NCBI Taxonomy" id="2259133"/>
    <lineage>
        <taxon>Bacteria</taxon>
        <taxon>Pseudomonadati</taxon>
        <taxon>Pseudomonadota</taxon>
        <taxon>Betaproteobacteria</taxon>
        <taxon>Burkholderiales</taxon>
        <taxon>Sutterellaceae</taxon>
        <taxon>Mesosutterella</taxon>
    </lineage>
</organism>
<evidence type="ECO:0000256" key="8">
    <source>
        <dbReference type="HAMAP-Rule" id="MF_00222"/>
    </source>
</evidence>
<feature type="binding site" evidence="8">
    <location>
        <begin position="17"/>
        <end position="19"/>
    </location>
    <ligand>
        <name>shikimate</name>
        <dbReference type="ChEBI" id="CHEBI:36208"/>
    </ligand>
</feature>
<feature type="domain" description="Shikimate dehydrogenase substrate binding N-terminal" evidence="10">
    <location>
        <begin position="9"/>
        <end position="91"/>
    </location>
</feature>
<feature type="binding site" evidence="8">
    <location>
        <position position="214"/>
    </location>
    <ligand>
        <name>shikimate</name>
        <dbReference type="ChEBI" id="CHEBI:36208"/>
    </ligand>
</feature>
<dbReference type="InterPro" id="IPR022893">
    <property type="entry name" value="Shikimate_DH_fam"/>
</dbReference>
<dbReference type="PANTHER" id="PTHR21089:SF1">
    <property type="entry name" value="BIFUNCTIONAL 3-DEHYDROQUINATE DEHYDRATASE_SHIKIMATE DEHYDROGENASE, CHLOROPLASTIC"/>
    <property type="match status" value="1"/>
</dbReference>
<dbReference type="GO" id="GO:0009073">
    <property type="term" value="P:aromatic amino acid family biosynthetic process"/>
    <property type="evidence" value="ECO:0007669"/>
    <property type="project" value="UniProtKB-KW"/>
</dbReference>
<keyword evidence="5 8" id="KW-0560">Oxidoreductase</keyword>
<comment type="function">
    <text evidence="8">Involved in the biosynthesis of the chorismate, which leads to the biosynthesis of aromatic amino acids. Catalyzes the reversible NADPH linked reduction of 3-dehydroshikimate (DHSA) to yield shikimate (SA).</text>
</comment>
<feature type="active site" description="Proton acceptor" evidence="8">
    <location>
        <position position="68"/>
    </location>
</feature>
<feature type="domain" description="SDH C-terminal" evidence="11">
    <location>
        <begin position="236"/>
        <end position="263"/>
    </location>
</feature>
<feature type="binding site" evidence="8">
    <location>
        <position position="243"/>
    </location>
    <ligand>
        <name>shikimate</name>
        <dbReference type="ChEBI" id="CHEBI:36208"/>
    </ligand>
</feature>
<reference evidence="12 13" key="1">
    <citation type="journal article" date="2018" name="Int. J. Syst. Evol. Microbiol.">
        <title>Mesosutterella multiformis gen. nov., sp. nov., a member of the family Sutterellaceae and Sutterella megalosphaeroides sp. nov., isolated from human faeces.</title>
        <authorList>
            <person name="Sakamoto M."/>
            <person name="Ikeyama N."/>
            <person name="Kunihiro T."/>
            <person name="Iino T."/>
            <person name="Yuki M."/>
            <person name="Ohkuma M."/>
        </authorList>
    </citation>
    <scope>NUCLEOTIDE SEQUENCE [LARGE SCALE GENOMIC DNA]</scope>
    <source>
        <strain evidence="12 13">4NBBH2</strain>
    </source>
</reference>
<feature type="binding site" evidence="8">
    <location>
        <begin position="152"/>
        <end position="157"/>
    </location>
    <ligand>
        <name>NADP(+)</name>
        <dbReference type="ChEBI" id="CHEBI:58349"/>
    </ligand>
</feature>
<gene>
    <name evidence="8 12" type="primary">aroE</name>
    <name evidence="12" type="ORF">MESMUL_03850</name>
</gene>
<comment type="subunit">
    <text evidence="8">Homodimer.</text>
</comment>
<dbReference type="Gene3D" id="3.40.50.720">
    <property type="entry name" value="NAD(P)-binding Rossmann-like Domain"/>
    <property type="match status" value="1"/>
</dbReference>
<dbReference type="NCBIfam" id="NF001310">
    <property type="entry name" value="PRK00258.1-2"/>
    <property type="match status" value="1"/>
</dbReference>
<evidence type="ECO:0000256" key="5">
    <source>
        <dbReference type="ARBA" id="ARBA00023002"/>
    </source>
</evidence>
<dbReference type="GO" id="GO:0004764">
    <property type="term" value="F:shikimate 3-dehydrogenase (NADP+) activity"/>
    <property type="evidence" value="ECO:0007669"/>
    <property type="project" value="UniProtKB-UniRule"/>
</dbReference>
<evidence type="ECO:0000256" key="6">
    <source>
        <dbReference type="ARBA" id="ARBA00023141"/>
    </source>
</evidence>
<evidence type="ECO:0000256" key="7">
    <source>
        <dbReference type="ARBA" id="ARBA00049442"/>
    </source>
</evidence>
<feature type="binding site" evidence="8">
    <location>
        <position position="103"/>
    </location>
    <ligand>
        <name>shikimate</name>
        <dbReference type="ChEBI" id="CHEBI:36208"/>
    </ligand>
</feature>
<dbReference type="GO" id="GO:0008652">
    <property type="term" value="P:amino acid biosynthetic process"/>
    <property type="evidence" value="ECO:0007669"/>
    <property type="project" value="UniProtKB-KW"/>
</dbReference>
<keyword evidence="4 8" id="KW-0521">NADP</keyword>
<dbReference type="InterPro" id="IPR006151">
    <property type="entry name" value="Shikm_DH/Glu-tRNA_Rdtase"/>
</dbReference>
<evidence type="ECO:0000313" key="12">
    <source>
        <dbReference type="EMBL" id="GBO93031.1"/>
    </source>
</evidence>
<feature type="binding site" evidence="8">
    <location>
        <position position="212"/>
    </location>
    <ligand>
        <name>NADP(+)</name>
        <dbReference type="ChEBI" id="CHEBI:58349"/>
    </ligand>
</feature>
<dbReference type="NCBIfam" id="TIGR00507">
    <property type="entry name" value="aroE"/>
    <property type="match status" value="1"/>
</dbReference>
<evidence type="ECO:0000259" key="11">
    <source>
        <dbReference type="Pfam" id="PF18317"/>
    </source>
</evidence>
<dbReference type="InterPro" id="IPR011342">
    <property type="entry name" value="Shikimate_DH"/>
</dbReference>
<evidence type="ECO:0000256" key="1">
    <source>
        <dbReference type="ARBA" id="ARBA00004871"/>
    </source>
</evidence>
<dbReference type="Gene3D" id="3.40.50.10860">
    <property type="entry name" value="Leucine Dehydrogenase, chain A, domain 1"/>
    <property type="match status" value="1"/>
</dbReference>
<evidence type="ECO:0000259" key="10">
    <source>
        <dbReference type="Pfam" id="PF08501"/>
    </source>
</evidence>